<evidence type="ECO:0000259" key="12">
    <source>
        <dbReference type="PROSITE" id="PS50885"/>
    </source>
</evidence>
<gene>
    <name evidence="13" type="ORF">ACJDT4_05800</name>
</gene>
<evidence type="ECO:0000313" key="13">
    <source>
        <dbReference type="EMBL" id="MFL0249930.1"/>
    </source>
</evidence>
<dbReference type="Gene3D" id="1.10.287.950">
    <property type="entry name" value="Methyl-accepting chemotaxis protein"/>
    <property type="match status" value="1"/>
</dbReference>
<comment type="caution">
    <text evidence="13">The sequence shown here is derived from an EMBL/GenBank/DDBJ whole genome shotgun (WGS) entry which is preliminary data.</text>
</comment>
<organism evidence="13 14">
    <name type="scientific">Clostridium neuense</name>
    <dbReference type="NCBI Taxonomy" id="1728934"/>
    <lineage>
        <taxon>Bacteria</taxon>
        <taxon>Bacillati</taxon>
        <taxon>Bacillota</taxon>
        <taxon>Clostridia</taxon>
        <taxon>Eubacteriales</taxon>
        <taxon>Clostridiaceae</taxon>
        <taxon>Clostridium</taxon>
    </lineage>
</organism>
<dbReference type="PANTHER" id="PTHR32089">
    <property type="entry name" value="METHYL-ACCEPTING CHEMOTAXIS PROTEIN MCPB"/>
    <property type="match status" value="1"/>
</dbReference>
<evidence type="ECO:0000256" key="7">
    <source>
        <dbReference type="ARBA" id="ARBA00023224"/>
    </source>
</evidence>
<dbReference type="EMBL" id="JBJIAA010000004">
    <property type="protein sequence ID" value="MFL0249930.1"/>
    <property type="molecule type" value="Genomic_DNA"/>
</dbReference>
<evidence type="ECO:0000256" key="9">
    <source>
        <dbReference type="PROSITE-ProRule" id="PRU00284"/>
    </source>
</evidence>
<evidence type="ECO:0000256" key="1">
    <source>
        <dbReference type="ARBA" id="ARBA00004651"/>
    </source>
</evidence>
<feature type="domain" description="Methyl-accepting transducer" evidence="11">
    <location>
        <begin position="405"/>
        <end position="641"/>
    </location>
</feature>
<evidence type="ECO:0000313" key="14">
    <source>
        <dbReference type="Proteomes" id="UP001623592"/>
    </source>
</evidence>
<dbReference type="InterPro" id="IPR004089">
    <property type="entry name" value="MCPsignal_dom"/>
</dbReference>
<keyword evidence="6 10" id="KW-0472">Membrane</keyword>
<dbReference type="SUPFAM" id="SSF103190">
    <property type="entry name" value="Sensory domain-like"/>
    <property type="match status" value="1"/>
</dbReference>
<dbReference type="RefSeq" id="WP_406786597.1">
    <property type="nucleotide sequence ID" value="NZ_JBJIAA010000004.1"/>
</dbReference>
<accession>A0ABW8TD95</accession>
<dbReference type="Proteomes" id="UP001623592">
    <property type="component" value="Unassembled WGS sequence"/>
</dbReference>
<evidence type="ECO:0000256" key="6">
    <source>
        <dbReference type="ARBA" id="ARBA00023136"/>
    </source>
</evidence>
<keyword evidence="5 10" id="KW-1133">Transmembrane helix</keyword>
<keyword evidence="14" id="KW-1185">Reference proteome</keyword>
<dbReference type="PROSITE" id="PS50885">
    <property type="entry name" value="HAMP"/>
    <property type="match status" value="1"/>
</dbReference>
<dbReference type="Pfam" id="PF00015">
    <property type="entry name" value="MCPsignal"/>
    <property type="match status" value="1"/>
</dbReference>
<comment type="subcellular location">
    <subcellularLocation>
        <location evidence="1">Cell membrane</location>
        <topology evidence="1">Multi-pass membrane protein</topology>
    </subcellularLocation>
</comment>
<protein>
    <submittedName>
        <fullName evidence="13">Methyl-accepting chemotaxis protein</fullName>
    </submittedName>
</protein>
<feature type="domain" description="HAMP" evidence="12">
    <location>
        <begin position="334"/>
        <end position="386"/>
    </location>
</feature>
<reference evidence="13 14" key="1">
    <citation type="submission" date="2024-11" db="EMBL/GenBank/DDBJ databases">
        <authorList>
            <person name="Heng Y.C."/>
            <person name="Lim A.C.H."/>
            <person name="Lee J.K.Y."/>
            <person name="Kittelmann S."/>
        </authorList>
    </citation>
    <scope>NUCLEOTIDE SEQUENCE [LARGE SCALE GENOMIC DNA]</scope>
    <source>
        <strain evidence="13 14">WILCCON 0114</strain>
    </source>
</reference>
<keyword evidence="4 10" id="KW-0812">Transmembrane</keyword>
<dbReference type="SMART" id="SM00304">
    <property type="entry name" value="HAMP"/>
    <property type="match status" value="1"/>
</dbReference>
<dbReference type="SUPFAM" id="SSF58104">
    <property type="entry name" value="Methyl-accepting chemotaxis protein (MCP) signaling domain"/>
    <property type="match status" value="1"/>
</dbReference>
<evidence type="ECO:0000256" key="5">
    <source>
        <dbReference type="ARBA" id="ARBA00022989"/>
    </source>
</evidence>
<dbReference type="Gene3D" id="6.10.340.10">
    <property type="match status" value="1"/>
</dbReference>
<comment type="similarity">
    <text evidence="8">Belongs to the methyl-accepting chemotaxis (MCP) protein family.</text>
</comment>
<evidence type="ECO:0000259" key="11">
    <source>
        <dbReference type="PROSITE" id="PS50111"/>
    </source>
</evidence>
<name>A0ABW8TD95_9CLOT</name>
<dbReference type="SMART" id="SM00283">
    <property type="entry name" value="MA"/>
    <property type="match status" value="1"/>
</dbReference>
<dbReference type="CDD" id="cd18773">
    <property type="entry name" value="PDC1_HK_sensor"/>
    <property type="match status" value="1"/>
</dbReference>
<dbReference type="InterPro" id="IPR033479">
    <property type="entry name" value="dCache_1"/>
</dbReference>
<keyword evidence="2" id="KW-1003">Cell membrane</keyword>
<evidence type="ECO:0000256" key="10">
    <source>
        <dbReference type="SAM" id="Phobius"/>
    </source>
</evidence>
<dbReference type="PROSITE" id="PS50111">
    <property type="entry name" value="CHEMOTAXIS_TRANSDUC_2"/>
    <property type="match status" value="1"/>
</dbReference>
<evidence type="ECO:0000256" key="2">
    <source>
        <dbReference type="ARBA" id="ARBA00022475"/>
    </source>
</evidence>
<dbReference type="InterPro" id="IPR029151">
    <property type="entry name" value="Sensor-like_sf"/>
</dbReference>
<dbReference type="InterPro" id="IPR003660">
    <property type="entry name" value="HAMP_dom"/>
</dbReference>
<keyword evidence="7 9" id="KW-0807">Transducer</keyword>
<dbReference type="PANTHER" id="PTHR32089:SF112">
    <property type="entry name" value="LYSOZYME-LIKE PROTEIN-RELATED"/>
    <property type="match status" value="1"/>
</dbReference>
<sequence length="691" mass="78316">MEVSTEKGALKRIKLKKDSIALRIMMAISISIIILMLTTNVIIYYLTYHKIYDMSTSNIGIVTSEMRNNFQSMMKVQISDVENMSKDLELQKFAAEENETSRQDILSKESININLIKNKFNLSVMNKEYTENVFFTGKDGITTICTNSNYEGYDNSHYDYVKDALNGKSEVSSVYTSVMSSKPVITFVSPVKDGNGNTIGVIGKTMLIDYFSKRFDNFKYMGKGYVCIVDSKNNIVYHPEKYYINKKNEIYEIKKVILSKEFFLKESSSFIQYNFKDKTYIANIKSIPELKLGIILTDDKNEIKNTPKKLEIIISIITFIGILIVIPIINLIIARLFKPMNVLIQNTNQIADGNFNIKNEIGRLDEIGRLTGSFNKMTSNIKQLVGNIKYVSDDIVHINDSVKDSQQLVVSKMKVIDKDIKIVSENTNNISDNLDKGFEAFNNIKLKVEGIKLLSDGMINTAQGINEINNDGIKNVKELIEMSTVSEKSMEDVQNSFEELIKSIDDIKYIINVVNQISEKTHILGINAAVESARLGNSGNSFSVIAGEIRELSSGIELQMENVEIIINKIKLKVNEVGEKIQSVNNLCSREINVTKNTADNYEKIFKLNNKITDSIRSINTNLEVVNNENQIVGDKFDKINHSYGQFMMLVNEIEDVISNQYSLINKVDISLESMDNVIVKLNIGINKFKF</sequence>
<dbReference type="CDD" id="cd06225">
    <property type="entry name" value="HAMP"/>
    <property type="match status" value="1"/>
</dbReference>
<dbReference type="Pfam" id="PF00672">
    <property type="entry name" value="HAMP"/>
    <property type="match status" value="1"/>
</dbReference>
<feature type="transmembrane region" description="Helical" evidence="10">
    <location>
        <begin position="312"/>
        <end position="333"/>
    </location>
</feature>
<proteinExistence type="inferred from homology"/>
<evidence type="ECO:0000256" key="8">
    <source>
        <dbReference type="ARBA" id="ARBA00029447"/>
    </source>
</evidence>
<evidence type="ECO:0000256" key="4">
    <source>
        <dbReference type="ARBA" id="ARBA00022692"/>
    </source>
</evidence>
<dbReference type="Pfam" id="PF02743">
    <property type="entry name" value="dCache_1"/>
    <property type="match status" value="1"/>
</dbReference>
<dbReference type="CDD" id="cd12912">
    <property type="entry name" value="PDC2_MCP_like"/>
    <property type="match status" value="1"/>
</dbReference>
<keyword evidence="3" id="KW-0145">Chemotaxis</keyword>
<dbReference type="Gene3D" id="3.30.450.20">
    <property type="entry name" value="PAS domain"/>
    <property type="match status" value="1"/>
</dbReference>
<feature type="transmembrane region" description="Helical" evidence="10">
    <location>
        <begin position="20"/>
        <end position="46"/>
    </location>
</feature>
<evidence type="ECO:0000256" key="3">
    <source>
        <dbReference type="ARBA" id="ARBA00022500"/>
    </source>
</evidence>